<protein>
    <submittedName>
        <fullName evidence="2">Uncharacterized protein</fullName>
    </submittedName>
</protein>
<dbReference type="Proteomes" id="UP001519362">
    <property type="component" value="Unassembled WGS sequence"/>
</dbReference>
<accession>A0ABS4ZIM0</accession>
<gene>
    <name evidence="2" type="ORF">JOF34_001708</name>
</gene>
<name>A0ABS4ZIM0_9MICO</name>
<evidence type="ECO:0000256" key="1">
    <source>
        <dbReference type="SAM" id="MobiDB-lite"/>
    </source>
</evidence>
<feature type="region of interest" description="Disordered" evidence="1">
    <location>
        <begin position="79"/>
        <end position="100"/>
    </location>
</feature>
<dbReference type="RefSeq" id="WP_165134732.1">
    <property type="nucleotide sequence ID" value="NZ_CP049253.1"/>
</dbReference>
<evidence type="ECO:0000313" key="2">
    <source>
        <dbReference type="EMBL" id="MBP2437122.1"/>
    </source>
</evidence>
<reference evidence="2 3" key="1">
    <citation type="submission" date="2021-03" db="EMBL/GenBank/DDBJ databases">
        <title>Sequencing the genomes of 1000 actinobacteria strains.</title>
        <authorList>
            <person name="Klenk H.-P."/>
        </authorList>
    </citation>
    <scope>NUCLEOTIDE SEQUENCE [LARGE SCALE GENOMIC DNA]</scope>
    <source>
        <strain evidence="2 3">DSM 24221</strain>
    </source>
</reference>
<evidence type="ECO:0000313" key="3">
    <source>
        <dbReference type="Proteomes" id="UP001519362"/>
    </source>
</evidence>
<feature type="compositionally biased region" description="Basic and acidic residues" evidence="1">
    <location>
        <begin position="83"/>
        <end position="100"/>
    </location>
</feature>
<keyword evidence="3" id="KW-1185">Reference proteome</keyword>
<proteinExistence type="predicted"/>
<comment type="caution">
    <text evidence="2">The sequence shown here is derived from an EMBL/GenBank/DDBJ whole genome shotgun (WGS) entry which is preliminary data.</text>
</comment>
<dbReference type="EMBL" id="JAGIOL010000001">
    <property type="protein sequence ID" value="MBP2437122.1"/>
    <property type="molecule type" value="Genomic_DNA"/>
</dbReference>
<sequence length="100" mass="11552">MRWSEYVSLDEELATLDWWWDVVDRAAPDHPEIRDITPCMGELDAVTAEALRDVMDDVELSALRWKGYSENPSTTLMVPWLSADEHTAGRSRPRPREHEA</sequence>
<organism evidence="2 3">
    <name type="scientific">Microbacterium amylolyticum</name>
    <dbReference type="NCBI Taxonomy" id="936337"/>
    <lineage>
        <taxon>Bacteria</taxon>
        <taxon>Bacillati</taxon>
        <taxon>Actinomycetota</taxon>
        <taxon>Actinomycetes</taxon>
        <taxon>Micrococcales</taxon>
        <taxon>Microbacteriaceae</taxon>
        <taxon>Microbacterium</taxon>
    </lineage>
</organism>